<dbReference type="Proteomes" id="UP000231279">
    <property type="component" value="Unassembled WGS sequence"/>
</dbReference>
<comment type="similarity">
    <text evidence="1 3">Belongs to the UDP-glycosyltransferase family.</text>
</comment>
<dbReference type="GO" id="GO:0035251">
    <property type="term" value="F:UDP-glucosyltransferase activity"/>
    <property type="evidence" value="ECO:0007669"/>
    <property type="project" value="InterPro"/>
</dbReference>
<dbReference type="FunFam" id="3.40.50.2000:FF:000037">
    <property type="entry name" value="Glycosyltransferase"/>
    <property type="match status" value="1"/>
</dbReference>
<dbReference type="EMBL" id="NKXS01003226">
    <property type="protein sequence ID" value="PIN10427.1"/>
    <property type="molecule type" value="Genomic_DNA"/>
</dbReference>
<dbReference type="OrthoDB" id="5835829at2759"/>
<keyword evidence="5" id="KW-1185">Reference proteome</keyword>
<dbReference type="Gene3D" id="3.40.50.2000">
    <property type="entry name" value="Glycogen Phosphorylase B"/>
    <property type="match status" value="2"/>
</dbReference>
<dbReference type="InterPro" id="IPR035595">
    <property type="entry name" value="UDP_glycos_trans_CS"/>
</dbReference>
<dbReference type="SUPFAM" id="SSF53756">
    <property type="entry name" value="UDP-Glycosyltransferase/glycogen phosphorylase"/>
    <property type="match status" value="1"/>
</dbReference>
<evidence type="ECO:0000313" key="4">
    <source>
        <dbReference type="EMBL" id="PIN10427.1"/>
    </source>
</evidence>
<gene>
    <name evidence="4" type="ORF">CDL12_16976</name>
</gene>
<dbReference type="STRING" id="429701.A0A2G9GYR6"/>
<dbReference type="PROSITE" id="PS00375">
    <property type="entry name" value="UDPGT"/>
    <property type="match status" value="1"/>
</dbReference>
<comment type="caution">
    <text evidence="4">The sequence shown here is derived from an EMBL/GenBank/DDBJ whole genome shotgun (WGS) entry which is preliminary data.</text>
</comment>
<keyword evidence="2 3" id="KW-0808">Transferase</keyword>
<proteinExistence type="inferred from homology"/>
<dbReference type="AlphaFoldDB" id="A0A2G9GYR6"/>
<dbReference type="InterPro" id="IPR050481">
    <property type="entry name" value="UDP-glycosyltransf_plant"/>
</dbReference>
<evidence type="ECO:0000313" key="5">
    <source>
        <dbReference type="Proteomes" id="UP000231279"/>
    </source>
</evidence>
<keyword evidence="3 4" id="KW-0328">Glycosyltransferase</keyword>
<evidence type="ECO:0000256" key="1">
    <source>
        <dbReference type="ARBA" id="ARBA00009995"/>
    </source>
</evidence>
<organism evidence="4 5">
    <name type="scientific">Handroanthus impetiginosus</name>
    <dbReference type="NCBI Taxonomy" id="429701"/>
    <lineage>
        <taxon>Eukaryota</taxon>
        <taxon>Viridiplantae</taxon>
        <taxon>Streptophyta</taxon>
        <taxon>Embryophyta</taxon>
        <taxon>Tracheophyta</taxon>
        <taxon>Spermatophyta</taxon>
        <taxon>Magnoliopsida</taxon>
        <taxon>eudicotyledons</taxon>
        <taxon>Gunneridae</taxon>
        <taxon>Pentapetalae</taxon>
        <taxon>asterids</taxon>
        <taxon>lamiids</taxon>
        <taxon>Lamiales</taxon>
        <taxon>Bignoniaceae</taxon>
        <taxon>Crescentiina</taxon>
        <taxon>Tabebuia alliance</taxon>
        <taxon>Handroanthus</taxon>
    </lineage>
</organism>
<reference evidence="5" key="1">
    <citation type="journal article" date="2018" name="Gigascience">
        <title>Genome assembly of the Pink Ipe (Handroanthus impetiginosus, Bignoniaceae), a highly valued, ecologically keystone Neotropical timber forest tree.</title>
        <authorList>
            <person name="Silva-Junior O.B."/>
            <person name="Grattapaglia D."/>
            <person name="Novaes E."/>
            <person name="Collevatti R.G."/>
        </authorList>
    </citation>
    <scope>NUCLEOTIDE SEQUENCE [LARGE SCALE GENOMIC DNA]</scope>
    <source>
        <strain evidence="5">cv. UFG-1</strain>
    </source>
</reference>
<dbReference type="PANTHER" id="PTHR48049">
    <property type="entry name" value="GLYCOSYLTRANSFERASE"/>
    <property type="match status" value="1"/>
</dbReference>
<dbReference type="InterPro" id="IPR002213">
    <property type="entry name" value="UDP_glucos_trans"/>
</dbReference>
<accession>A0A2G9GYR6</accession>
<dbReference type="CDD" id="cd03784">
    <property type="entry name" value="GT1_Gtf-like"/>
    <property type="match status" value="1"/>
</dbReference>
<protein>
    <recommendedName>
        <fullName evidence="3">Glycosyltransferase</fullName>
        <ecNumber evidence="3">2.4.1.-</ecNumber>
    </recommendedName>
</protein>
<evidence type="ECO:0000256" key="2">
    <source>
        <dbReference type="ARBA" id="ARBA00022679"/>
    </source>
</evidence>
<sequence>MSETRKDTLTIFMYPWFAMGHFIPYLLTANKFAERGHKTFLIVPPNTQPKLSPLSLYPDHIKFIPISIPAVDGLPAHVETTNDTTIQDQDLLRHALDLTQPVIESLLCDLKPDFIFSDLKHWVPGLARRLQIKSVYYSVASPATMGFLFTEGMLTEDIINGPPGYPPSIKLHKHMARVFVWFQTAKERGSGITLQKRFLTAICESDAVGFKTCKEIEGEYCEFLENMLKKPILFAGPMVPKPEANLTLDQKWAEWLDKFKPRTVIFCAFGTEVVLKKDRLEELLLGFELTGLPFLIALRPPLGVDSIEEDLPHGFKERTKERGIVYGGWVPQQLILKLSSVGCFVTHCGYGSTWEGLMSECQLVVLPHAFDHCIQARLLSGVLKVGLEVEIGDEDGLFTKEGVHGAIMAAMADGSEAGKEVRRNHDKYREFLMREGLEDSYFDNFVTKLRTLLE</sequence>
<name>A0A2G9GYR6_9LAMI</name>
<evidence type="ECO:0000256" key="3">
    <source>
        <dbReference type="RuleBase" id="RU362057"/>
    </source>
</evidence>
<dbReference type="EC" id="2.4.1.-" evidence="3"/>
<dbReference type="PANTHER" id="PTHR48049:SF34">
    <property type="entry name" value="UDP-GLYCOSYLTRANSFERASE 79B30-LIKE"/>
    <property type="match status" value="1"/>
</dbReference>